<dbReference type="InterPro" id="IPR042185">
    <property type="entry name" value="Serpin_sf_2"/>
</dbReference>
<dbReference type="InterPro" id="IPR000215">
    <property type="entry name" value="Serpin_fam"/>
</dbReference>
<dbReference type="SMART" id="SM00093">
    <property type="entry name" value="SERPIN"/>
    <property type="match status" value="1"/>
</dbReference>
<name>A0AAN7VNK4_9COLE</name>
<accession>A0AAN7VNK4</accession>
<dbReference type="InterPro" id="IPR023795">
    <property type="entry name" value="Serpin_CS"/>
</dbReference>
<evidence type="ECO:0000256" key="2">
    <source>
        <dbReference type="ARBA" id="ARBA00022900"/>
    </source>
</evidence>
<reference evidence="7 8" key="1">
    <citation type="journal article" date="2024" name="Insects">
        <title>An Improved Chromosome-Level Genome Assembly of the Firefly Pyrocoelia pectoralis.</title>
        <authorList>
            <person name="Fu X."/>
            <person name="Meyer-Rochow V.B."/>
            <person name="Ballantyne L."/>
            <person name="Zhu X."/>
        </authorList>
    </citation>
    <scope>NUCLEOTIDE SEQUENCE [LARGE SCALE GENOMIC DNA]</scope>
    <source>
        <strain evidence="7">XCY_ONT2</strain>
    </source>
</reference>
<dbReference type="InterPro" id="IPR042178">
    <property type="entry name" value="Serpin_sf_1"/>
</dbReference>
<feature type="region of interest" description="Disordered" evidence="4">
    <location>
        <begin position="391"/>
        <end position="436"/>
    </location>
</feature>
<feature type="region of interest" description="Disordered" evidence="4">
    <location>
        <begin position="462"/>
        <end position="489"/>
    </location>
</feature>
<gene>
    <name evidence="7" type="ORF">RI129_005508</name>
</gene>
<evidence type="ECO:0000256" key="1">
    <source>
        <dbReference type="ARBA" id="ARBA00022690"/>
    </source>
</evidence>
<feature type="chain" id="PRO_5042864179" description="Serpin domain-containing protein" evidence="5">
    <location>
        <begin position="19"/>
        <end position="713"/>
    </location>
</feature>
<dbReference type="Gene3D" id="2.30.39.10">
    <property type="entry name" value="Alpha-1-antitrypsin, domain 1"/>
    <property type="match status" value="1"/>
</dbReference>
<protein>
    <recommendedName>
        <fullName evidence="6">Serpin domain-containing protein</fullName>
    </recommendedName>
</protein>
<dbReference type="InterPro" id="IPR036186">
    <property type="entry name" value="Serpin_sf"/>
</dbReference>
<dbReference type="PANTHER" id="PTHR11461">
    <property type="entry name" value="SERINE PROTEASE INHIBITOR, SERPIN"/>
    <property type="match status" value="1"/>
</dbReference>
<evidence type="ECO:0000259" key="6">
    <source>
        <dbReference type="SMART" id="SM00093"/>
    </source>
</evidence>
<feature type="signal peptide" evidence="5">
    <location>
        <begin position="1"/>
        <end position="18"/>
    </location>
</feature>
<comment type="similarity">
    <text evidence="3">Belongs to the serpin family.</text>
</comment>
<dbReference type="Proteomes" id="UP001329430">
    <property type="component" value="Chromosome 3"/>
</dbReference>
<evidence type="ECO:0000256" key="3">
    <source>
        <dbReference type="RuleBase" id="RU000411"/>
    </source>
</evidence>
<feature type="domain" description="Serpin" evidence="6">
    <location>
        <begin position="47"/>
        <end position="707"/>
    </location>
</feature>
<evidence type="ECO:0000313" key="8">
    <source>
        <dbReference type="Proteomes" id="UP001329430"/>
    </source>
</evidence>
<keyword evidence="5" id="KW-0732">Signal</keyword>
<dbReference type="PROSITE" id="PS00284">
    <property type="entry name" value="SERPIN"/>
    <property type="match status" value="1"/>
</dbReference>
<organism evidence="7 8">
    <name type="scientific">Pyrocoelia pectoralis</name>
    <dbReference type="NCBI Taxonomy" id="417401"/>
    <lineage>
        <taxon>Eukaryota</taxon>
        <taxon>Metazoa</taxon>
        <taxon>Ecdysozoa</taxon>
        <taxon>Arthropoda</taxon>
        <taxon>Hexapoda</taxon>
        <taxon>Insecta</taxon>
        <taxon>Pterygota</taxon>
        <taxon>Neoptera</taxon>
        <taxon>Endopterygota</taxon>
        <taxon>Coleoptera</taxon>
        <taxon>Polyphaga</taxon>
        <taxon>Elateriformia</taxon>
        <taxon>Elateroidea</taxon>
        <taxon>Lampyridae</taxon>
        <taxon>Lampyrinae</taxon>
        <taxon>Pyrocoelia</taxon>
    </lineage>
</organism>
<dbReference type="GO" id="GO:0005615">
    <property type="term" value="C:extracellular space"/>
    <property type="evidence" value="ECO:0007669"/>
    <property type="project" value="InterPro"/>
</dbReference>
<comment type="caution">
    <text evidence="7">The sequence shown here is derived from an EMBL/GenBank/DDBJ whole genome shotgun (WGS) entry which is preliminary data.</text>
</comment>
<dbReference type="PANTHER" id="PTHR11461:SF130">
    <property type="entry name" value="SERPIN 85F"/>
    <property type="match status" value="1"/>
</dbReference>
<dbReference type="InterPro" id="IPR023796">
    <property type="entry name" value="Serpin_dom"/>
</dbReference>
<keyword evidence="2" id="KW-0722">Serine protease inhibitor</keyword>
<evidence type="ECO:0000256" key="4">
    <source>
        <dbReference type="SAM" id="MobiDB-lite"/>
    </source>
</evidence>
<proteinExistence type="inferred from homology"/>
<dbReference type="EMBL" id="JAVRBK010000003">
    <property type="protein sequence ID" value="KAK5647044.1"/>
    <property type="molecule type" value="Genomic_DNA"/>
</dbReference>
<evidence type="ECO:0000313" key="7">
    <source>
        <dbReference type="EMBL" id="KAK5647044.1"/>
    </source>
</evidence>
<dbReference type="Gene3D" id="3.30.497.10">
    <property type="entry name" value="Antithrombin, subunit I, domain 2"/>
    <property type="match status" value="2"/>
</dbReference>
<keyword evidence="1" id="KW-0646">Protease inhibitor</keyword>
<dbReference type="AlphaFoldDB" id="A0AAN7VNK4"/>
<dbReference type="SUPFAM" id="SSF56574">
    <property type="entry name" value="Serpins"/>
    <property type="match status" value="1"/>
</dbReference>
<feature type="compositionally biased region" description="Low complexity" evidence="4">
    <location>
        <begin position="462"/>
        <end position="480"/>
    </location>
</feature>
<feature type="region of interest" description="Disordered" evidence="4">
    <location>
        <begin position="273"/>
        <end position="310"/>
    </location>
</feature>
<dbReference type="GO" id="GO:0004867">
    <property type="term" value="F:serine-type endopeptidase inhibitor activity"/>
    <property type="evidence" value="ECO:0007669"/>
    <property type="project" value="UniProtKB-KW"/>
</dbReference>
<evidence type="ECO:0000256" key="5">
    <source>
        <dbReference type="SAM" id="SignalP"/>
    </source>
</evidence>
<keyword evidence="8" id="KW-1185">Reference proteome</keyword>
<dbReference type="Pfam" id="PF00079">
    <property type="entry name" value="Serpin"/>
    <property type="match status" value="1"/>
</dbReference>
<sequence length="713" mass="78300">MNPFSLIIIIGILSTIKTEKFKWRPSYSYPQPIPQEIMVDSVNYLGLVLLQTHNQNNGNNIALSPYGAASVLVALAEGLQGRALDEISRASLLPLEFDVMRVGLRDIHRHLKSYFIPEEGFLAGLTFSHENVTLKPSYESILRFYGYDVDNFNSALYPNPPTTTTSGSPTSSSPISQVNATTVTIIPTTISSKTTKYNDLTSIIVPSSIKTTQSRTETPVTTREVTNTMTTQSRTNLVSILFTSSTSSITTDTTIPNTMTTKKVTTASIPTTTTEISTTSNPPTTIVTTTTKSTTTNPTTTKVPTTTASTTTIKPTTTEVTATTSPTTLKSTTTIQPTTTTIKSTTITETTTSTTTTIPTTITTTTTTTKPTTTMTTTNIPTTTTAITTETTTTKPTTTETTTTKATTTTTIAPTTSNPTTTTIETSTFKPSATETETTTTTFETTPIIAMTVPLTSELTTITEPTTSEPTTTTTTPTTTTEEEKPRESRSVVDYLIARYYDSNAPSHIISRYEPSQPTTFLVNGKIRESNITFMTYDTVLPFRYISYLNALALTFPLDSTKYYLLLVLPIDETGIDILIDNMMSTTLKQIIYNLKPTRVKATIPSFMLKGYVVLTPTFQKMGIKSIFEPRHADFSKLTDDRNIYVTNIEQAITVTIRNYVDPSTLHNNEIYQRRGPVLFNADHPFLYFVMDSQIHVALMAGKIVNPLNSRIR</sequence>